<dbReference type="GO" id="GO:0009245">
    <property type="term" value="P:lipid A biosynthetic process"/>
    <property type="evidence" value="ECO:0007669"/>
    <property type="project" value="UniProtKB-UniRule"/>
</dbReference>
<accession>A0A5D6WSK6</accession>
<dbReference type="AlphaFoldDB" id="A0A5D6WSK6"/>
<evidence type="ECO:0000256" key="7">
    <source>
        <dbReference type="HAMAP-Rule" id="MF_00523"/>
    </source>
</evidence>
<dbReference type="GO" id="GO:0016410">
    <property type="term" value="F:N-acyltransferase activity"/>
    <property type="evidence" value="ECO:0007669"/>
    <property type="project" value="InterPro"/>
</dbReference>
<dbReference type="NCBIfam" id="NF002060">
    <property type="entry name" value="PRK00892.1"/>
    <property type="match status" value="1"/>
</dbReference>
<dbReference type="NCBIfam" id="TIGR01853">
    <property type="entry name" value="lipid_A_lpxD"/>
    <property type="match status" value="1"/>
</dbReference>
<keyword evidence="4 7" id="KW-0677">Repeat</keyword>
<comment type="subunit">
    <text evidence="7">Homotrimer.</text>
</comment>
<keyword evidence="5 7" id="KW-0443">Lipid metabolism</keyword>
<gene>
    <name evidence="7 10" type="primary">lpxD</name>
    <name evidence="10" type="ORF">FZ041_00085</name>
</gene>
<dbReference type="EC" id="2.3.1.191" evidence="7"/>
<dbReference type="Pfam" id="PF00132">
    <property type="entry name" value="Hexapep"/>
    <property type="match status" value="3"/>
</dbReference>
<feature type="active site" description="Proton acceptor" evidence="7">
    <location>
        <position position="236"/>
    </location>
</feature>
<keyword evidence="6 7" id="KW-0012">Acyltransferase</keyword>
<evidence type="ECO:0000256" key="3">
    <source>
        <dbReference type="ARBA" id="ARBA00022679"/>
    </source>
</evidence>
<dbReference type="SUPFAM" id="SSF51161">
    <property type="entry name" value="Trimeric LpxA-like enzymes"/>
    <property type="match status" value="1"/>
</dbReference>
<keyword evidence="8" id="KW-0175">Coiled coil</keyword>
<proteinExistence type="inferred from homology"/>
<dbReference type="UniPathway" id="UPA00973"/>
<keyword evidence="11" id="KW-1185">Reference proteome</keyword>
<protein>
    <recommendedName>
        <fullName evidence="7">UDP-3-O-acylglucosamine N-acyltransferase</fullName>
        <ecNumber evidence="7">2.3.1.191</ecNumber>
    </recommendedName>
</protein>
<dbReference type="Gene3D" id="3.40.1390.10">
    <property type="entry name" value="MurE/MurF, N-terminal domain"/>
    <property type="match status" value="1"/>
</dbReference>
<dbReference type="PANTHER" id="PTHR43378">
    <property type="entry name" value="UDP-3-O-ACYLGLUCOSAMINE N-ACYLTRANSFERASE"/>
    <property type="match status" value="1"/>
</dbReference>
<evidence type="ECO:0000313" key="10">
    <source>
        <dbReference type="EMBL" id="TYZ30957.1"/>
    </source>
</evidence>
<evidence type="ECO:0000256" key="2">
    <source>
        <dbReference type="ARBA" id="ARBA00022556"/>
    </source>
</evidence>
<keyword evidence="2 7" id="KW-0441">Lipid A biosynthesis</keyword>
<dbReference type="Proteomes" id="UP000322783">
    <property type="component" value="Unassembled WGS sequence"/>
</dbReference>
<dbReference type="GO" id="GO:0016020">
    <property type="term" value="C:membrane"/>
    <property type="evidence" value="ECO:0007669"/>
    <property type="project" value="GOC"/>
</dbReference>
<comment type="function">
    <text evidence="7">Catalyzes the N-acylation of UDP-3-O-acylglucosamine using 3-hydroxyacyl-ACP as the acyl donor. Is involved in the biosynthesis of lipid A, a phosphorylated glycolipid that anchors the lipopolysaccharide to the outer membrane of the cell.</text>
</comment>
<evidence type="ECO:0000256" key="6">
    <source>
        <dbReference type="ARBA" id="ARBA00023315"/>
    </source>
</evidence>
<feature type="domain" description="UDP-3-O-[3-hydroxymyristoyl] glucosamine N-acyltransferase non-repeat region" evidence="9">
    <location>
        <begin position="22"/>
        <end position="86"/>
    </location>
</feature>
<evidence type="ECO:0000256" key="1">
    <source>
        <dbReference type="ARBA" id="ARBA00022516"/>
    </source>
</evidence>
<feature type="coiled-coil region" evidence="8">
    <location>
        <begin position="312"/>
        <end position="339"/>
    </location>
</feature>
<dbReference type="PANTHER" id="PTHR43378:SF2">
    <property type="entry name" value="UDP-3-O-ACYLGLUCOSAMINE N-ACYLTRANSFERASE 1, MITOCHONDRIAL-RELATED"/>
    <property type="match status" value="1"/>
</dbReference>
<dbReference type="CDD" id="cd03352">
    <property type="entry name" value="LbH_LpxD"/>
    <property type="match status" value="1"/>
</dbReference>
<evidence type="ECO:0000259" key="9">
    <source>
        <dbReference type="Pfam" id="PF04613"/>
    </source>
</evidence>
<reference evidence="10 11" key="1">
    <citation type="submission" date="2019-08" db="EMBL/GenBank/DDBJ databases">
        <title>Selenomonas sp. mPRGC5 and Selenomonas sp. mPRGC8 isolated from ruminal fluid of dairy goat (Capra hircus).</title>
        <authorList>
            <person name="Poothong S."/>
            <person name="Nuengjamnong C."/>
            <person name="Tanasupawat S."/>
        </authorList>
    </citation>
    <scope>NUCLEOTIDE SEQUENCE [LARGE SCALE GENOMIC DNA]</scope>
    <source>
        <strain evidence="11">mPRGC8</strain>
    </source>
</reference>
<evidence type="ECO:0000256" key="4">
    <source>
        <dbReference type="ARBA" id="ARBA00022737"/>
    </source>
</evidence>
<keyword evidence="3 7" id="KW-0808">Transferase</keyword>
<dbReference type="RefSeq" id="WP_149188115.1">
    <property type="nucleotide sequence ID" value="NZ_VTOZ01000001.1"/>
</dbReference>
<name>A0A5D6WSK6_9FIRM</name>
<dbReference type="HAMAP" id="MF_00523">
    <property type="entry name" value="LpxD"/>
    <property type="match status" value="1"/>
</dbReference>
<dbReference type="Gene3D" id="2.160.10.10">
    <property type="entry name" value="Hexapeptide repeat proteins"/>
    <property type="match status" value="1"/>
</dbReference>
<evidence type="ECO:0000256" key="8">
    <source>
        <dbReference type="SAM" id="Coils"/>
    </source>
</evidence>
<dbReference type="EMBL" id="VTOZ01000001">
    <property type="protein sequence ID" value="TYZ30957.1"/>
    <property type="molecule type" value="Genomic_DNA"/>
</dbReference>
<dbReference type="GO" id="GO:0103118">
    <property type="term" value="F:UDP-3-O-[(3R)-3-hydroxyacyl]-glucosamine N-acyltransferase activity"/>
    <property type="evidence" value="ECO:0007669"/>
    <property type="project" value="UniProtKB-EC"/>
</dbReference>
<dbReference type="InterPro" id="IPR020573">
    <property type="entry name" value="UDP_GlcNAc_AcTrfase_non-rep"/>
</dbReference>
<comment type="catalytic activity">
    <reaction evidence="7">
        <text>a UDP-3-O-[(3R)-3-hydroxyacyl]-alpha-D-glucosamine + a (3R)-hydroxyacyl-[ACP] = a UDP-2-N,3-O-bis[(3R)-3-hydroxyacyl]-alpha-D-glucosamine + holo-[ACP] + H(+)</text>
        <dbReference type="Rhea" id="RHEA:53836"/>
        <dbReference type="Rhea" id="RHEA-COMP:9685"/>
        <dbReference type="Rhea" id="RHEA-COMP:9945"/>
        <dbReference type="ChEBI" id="CHEBI:15378"/>
        <dbReference type="ChEBI" id="CHEBI:64479"/>
        <dbReference type="ChEBI" id="CHEBI:78827"/>
        <dbReference type="ChEBI" id="CHEBI:137740"/>
        <dbReference type="ChEBI" id="CHEBI:137748"/>
        <dbReference type="EC" id="2.3.1.191"/>
    </reaction>
</comment>
<evidence type="ECO:0000313" key="11">
    <source>
        <dbReference type="Proteomes" id="UP000322783"/>
    </source>
</evidence>
<comment type="pathway">
    <text evidence="7">Bacterial outer membrane biogenesis; LPS lipid A biosynthesis.</text>
</comment>
<dbReference type="InterPro" id="IPR001451">
    <property type="entry name" value="Hexapep"/>
</dbReference>
<organism evidence="10 11">
    <name type="scientific">Selenomonas caprae</name>
    <dbReference type="NCBI Taxonomy" id="2606905"/>
    <lineage>
        <taxon>Bacteria</taxon>
        <taxon>Bacillati</taxon>
        <taxon>Bacillota</taxon>
        <taxon>Negativicutes</taxon>
        <taxon>Selenomonadales</taxon>
        <taxon>Selenomonadaceae</taxon>
        <taxon>Selenomonas</taxon>
    </lineage>
</organism>
<evidence type="ECO:0000256" key="5">
    <source>
        <dbReference type="ARBA" id="ARBA00023098"/>
    </source>
</evidence>
<dbReference type="InterPro" id="IPR007691">
    <property type="entry name" value="LpxD"/>
</dbReference>
<comment type="similarity">
    <text evidence="7">Belongs to the transferase hexapeptide repeat family. LpxD subfamily.</text>
</comment>
<dbReference type="Pfam" id="PF04613">
    <property type="entry name" value="LpxD"/>
    <property type="match status" value="1"/>
</dbReference>
<sequence length="339" mass="36134">MKKTLQEIADFLGGRVVGDAAIEIHGLDNIEGAGAGDLTFAVEPHIEEAKTCQAAAVMLPEGAGEFPKTALYVEEPRAAFAKLLELFTPKLEFPQGVSDKAHIGKDVKLGKDVVIMPFAVVDDHAVIGDRVTLYPHTYIGQYAEVGDDSVIYSNATVREHCRVGKRCVIHSSAVIGSDGFGFTTKDGVHTKVPQVGNVVLEDDVEIGAHDGIDRAAMGSTVIGKGTKIDNLVHIGHNCKIGPNCLIVAQTGISGSTTVGHNVTFGGQVGTVGHIKIGANSVYAARSGIIGNMPEGVFCAGFPVQPHAEWLRMQAAMKHLPEMHKKLKQLEKKLAKYEKE</sequence>
<dbReference type="InterPro" id="IPR011004">
    <property type="entry name" value="Trimer_LpxA-like_sf"/>
</dbReference>
<keyword evidence="1 7" id="KW-0444">Lipid biosynthesis</keyword>
<comment type="caution">
    <text evidence="10">The sequence shown here is derived from an EMBL/GenBank/DDBJ whole genome shotgun (WGS) entry which is preliminary data.</text>
</comment>